<sequence length="189" mass="22243">MKDNLPLEIRKAYRLLYDYQRRILDLMKFIGETYDLPFKKGKPLFSSKSGNGLNHWAWDWIYMYCYDFRFEGKDNENPIQFSVVLKNDSGFYEAKAQNKINELDIEQFKPVETSKTELIFVAGDLDRNFPLLSASTKTTLGASEDKKLVFKNYALDCFFTQDEALKQLRDFSNYCKTFNIELNIPEKTI</sequence>
<proteinExistence type="predicted"/>
<gene>
    <name evidence="1" type="ORF">LY08_01229</name>
</gene>
<evidence type="ECO:0000313" key="2">
    <source>
        <dbReference type="Proteomes" id="UP000248703"/>
    </source>
</evidence>
<keyword evidence="2" id="KW-1185">Reference proteome</keyword>
<dbReference type="AlphaFoldDB" id="A0A327RHI9"/>
<dbReference type="EMBL" id="QLLO01000003">
    <property type="protein sequence ID" value="RAJ16369.1"/>
    <property type="molecule type" value="Genomic_DNA"/>
</dbReference>
<comment type="caution">
    <text evidence="1">The sequence shown here is derived from an EMBL/GenBank/DDBJ whole genome shotgun (WGS) entry which is preliminary data.</text>
</comment>
<reference evidence="1 2" key="1">
    <citation type="submission" date="2018-06" db="EMBL/GenBank/DDBJ databases">
        <title>Genomic Encyclopedia of Archaeal and Bacterial Type Strains, Phase II (KMG-II): from individual species to whole genera.</title>
        <authorList>
            <person name="Goeker M."/>
        </authorList>
    </citation>
    <scope>NUCLEOTIDE SEQUENCE [LARGE SCALE GENOMIC DNA]</scope>
    <source>
        <strain evidence="1 2">DSM 24464</strain>
    </source>
</reference>
<organism evidence="1 2">
    <name type="scientific">Olleya aquimaris</name>
    <dbReference type="NCBI Taxonomy" id="639310"/>
    <lineage>
        <taxon>Bacteria</taxon>
        <taxon>Pseudomonadati</taxon>
        <taxon>Bacteroidota</taxon>
        <taxon>Flavobacteriia</taxon>
        <taxon>Flavobacteriales</taxon>
        <taxon>Flavobacteriaceae</taxon>
    </lineage>
</organism>
<dbReference type="RefSeq" id="WP_111659557.1">
    <property type="nucleotide sequence ID" value="NZ_QLLO01000003.1"/>
</dbReference>
<protein>
    <submittedName>
        <fullName evidence="1">Uncharacterized protein</fullName>
    </submittedName>
</protein>
<name>A0A327RHI9_9FLAO</name>
<dbReference type="Proteomes" id="UP000248703">
    <property type="component" value="Unassembled WGS sequence"/>
</dbReference>
<evidence type="ECO:0000313" key="1">
    <source>
        <dbReference type="EMBL" id="RAJ16369.1"/>
    </source>
</evidence>
<accession>A0A327RHI9</accession>
<dbReference type="OrthoDB" id="1452526at2"/>